<accession>A0A8D8AWM2</accession>
<proteinExistence type="predicted"/>
<protein>
    <submittedName>
        <fullName evidence="1">(northern house mosquito) hypothetical protein</fullName>
    </submittedName>
</protein>
<name>A0A8D8AWM2_CULPI</name>
<dbReference type="AlphaFoldDB" id="A0A8D8AWM2"/>
<dbReference type="EMBL" id="HBUE01195561">
    <property type="protein sequence ID" value="CAG6527457.1"/>
    <property type="molecule type" value="Transcribed_RNA"/>
</dbReference>
<organism evidence="1">
    <name type="scientific">Culex pipiens</name>
    <name type="common">House mosquito</name>
    <dbReference type="NCBI Taxonomy" id="7175"/>
    <lineage>
        <taxon>Eukaryota</taxon>
        <taxon>Metazoa</taxon>
        <taxon>Ecdysozoa</taxon>
        <taxon>Arthropoda</taxon>
        <taxon>Hexapoda</taxon>
        <taxon>Insecta</taxon>
        <taxon>Pterygota</taxon>
        <taxon>Neoptera</taxon>
        <taxon>Endopterygota</taxon>
        <taxon>Diptera</taxon>
        <taxon>Nematocera</taxon>
        <taxon>Culicoidea</taxon>
        <taxon>Culicidae</taxon>
        <taxon>Culicinae</taxon>
        <taxon>Culicini</taxon>
        <taxon>Culex</taxon>
        <taxon>Culex</taxon>
    </lineage>
</organism>
<evidence type="ECO:0000313" key="1">
    <source>
        <dbReference type="EMBL" id="CAG6463579.1"/>
    </source>
</evidence>
<sequence>MRCTSVLRKCRSLHNSSVRLALNSNASCHTLVAGSPADSRFSISTYTNSRRSVLASKFSLPTFLSTFFFTTKYKLASTRNLDRAQLAANKRSTALPGRIFFQHFARRFRGSSPGPIT</sequence>
<dbReference type="EMBL" id="HBUE01048839">
    <property type="protein sequence ID" value="CAG6463579.1"/>
    <property type="molecule type" value="Transcribed_RNA"/>
</dbReference>
<dbReference type="EMBL" id="HBUE01301552">
    <property type="protein sequence ID" value="CAG6579179.1"/>
    <property type="molecule type" value="Transcribed_RNA"/>
</dbReference>
<reference evidence="1" key="1">
    <citation type="submission" date="2021-05" db="EMBL/GenBank/DDBJ databases">
        <authorList>
            <person name="Alioto T."/>
            <person name="Alioto T."/>
            <person name="Gomez Garrido J."/>
        </authorList>
    </citation>
    <scope>NUCLEOTIDE SEQUENCE</scope>
</reference>